<gene>
    <name evidence="1" type="ORF">BG910_05715</name>
</gene>
<protein>
    <submittedName>
        <fullName evidence="1">Uncharacterized protein</fullName>
    </submittedName>
</protein>
<name>A0A220S1L0_9NEIS</name>
<evidence type="ECO:0000313" key="1">
    <source>
        <dbReference type="EMBL" id="ASK27302.1"/>
    </source>
</evidence>
<keyword evidence="2" id="KW-1185">Reference proteome</keyword>
<dbReference type="OrthoDB" id="746143at2"/>
<evidence type="ECO:0000313" key="2">
    <source>
        <dbReference type="Proteomes" id="UP000198238"/>
    </source>
</evidence>
<dbReference type="AlphaFoldDB" id="A0A220S1L0"/>
<dbReference type="RefSeq" id="WP_089036012.1">
    <property type="nucleotide sequence ID" value="NZ_CP022278.1"/>
</dbReference>
<dbReference type="EMBL" id="CP022278">
    <property type="protein sequence ID" value="ASK27302.1"/>
    <property type="molecule type" value="Genomic_DNA"/>
</dbReference>
<dbReference type="KEGG" id="nei:BG910_05715"/>
<reference evidence="1 2" key="1">
    <citation type="submission" date="2017-06" db="EMBL/GenBank/DDBJ databases">
        <title>Neisseria chenwenguii sp. nov., isolated from the intestinal contents of Tibetan Plateau Pika in Yushu, Qinghai Province, China.</title>
        <authorList>
            <person name="Zhang G."/>
        </authorList>
    </citation>
    <scope>NUCLEOTIDE SEQUENCE [LARGE SCALE GENOMIC DNA]</scope>
    <source>
        <strain evidence="1 2">10023</strain>
    </source>
</reference>
<accession>A0A220S1L0</accession>
<proteinExistence type="predicted"/>
<sequence length="244" mass="26599">MKRTLIFLLATAPLWAADFIVSRQSFPPEADGAVRISRYCAAEPDGILLFHPHENEYTAKQTAFHTLARRKRGCLLALEQSGSRYLTFPTETAAVQADPNRIYTAAGRAQNPAAETLAAFAEILQTRFGNTKLIIALHNNTDAATDIESYAVEALAGADAQVAVNPERDADDYFYVNSDAAFEFFRARGFNVVKQGGSVPDDGSLSVYAARTGLPYINIEAEFGHDAEQQEMLDAALEFAAQGK</sequence>
<organism evidence="1 2">
    <name type="scientific">Neisseria chenwenguii</name>
    <dbReference type="NCBI Taxonomy" id="1853278"/>
    <lineage>
        <taxon>Bacteria</taxon>
        <taxon>Pseudomonadati</taxon>
        <taxon>Pseudomonadota</taxon>
        <taxon>Betaproteobacteria</taxon>
        <taxon>Neisseriales</taxon>
        <taxon>Neisseriaceae</taxon>
        <taxon>Neisseria</taxon>
    </lineage>
</organism>
<dbReference type="Proteomes" id="UP000198238">
    <property type="component" value="Chromosome"/>
</dbReference>